<dbReference type="InterPro" id="IPR011051">
    <property type="entry name" value="RmlC_Cupin_sf"/>
</dbReference>
<proteinExistence type="predicted"/>
<name>A0ABR8B8J5_9NOSO</name>
<dbReference type="InterPro" id="IPR008579">
    <property type="entry name" value="UGlyAH_Cupin_dom"/>
</dbReference>
<feature type="domain" description="(S)-ureidoglycine aminohydrolase cupin" evidence="1">
    <location>
        <begin position="15"/>
        <end position="87"/>
    </location>
</feature>
<comment type="caution">
    <text evidence="2">The sequence shown here is derived from an EMBL/GenBank/DDBJ whole genome shotgun (WGS) entry which is preliminary data.</text>
</comment>
<evidence type="ECO:0000313" key="3">
    <source>
        <dbReference type="Proteomes" id="UP000621307"/>
    </source>
</evidence>
<protein>
    <submittedName>
        <fullName evidence="2">Cupin domain-containing protein</fullName>
    </submittedName>
</protein>
<accession>A0ABR8B8J5</accession>
<evidence type="ECO:0000313" key="2">
    <source>
        <dbReference type="EMBL" id="MBD2250438.1"/>
    </source>
</evidence>
<dbReference type="RefSeq" id="WP_190565816.1">
    <property type="nucleotide sequence ID" value="NZ_JACJQL010000003.1"/>
</dbReference>
<organism evidence="2 3">
    <name type="scientific">Nostoc parmelioides FACHB-3921</name>
    <dbReference type="NCBI Taxonomy" id="2692909"/>
    <lineage>
        <taxon>Bacteria</taxon>
        <taxon>Bacillati</taxon>
        <taxon>Cyanobacteriota</taxon>
        <taxon>Cyanophyceae</taxon>
        <taxon>Nostocales</taxon>
        <taxon>Nostocaceae</taxon>
        <taxon>Nostoc</taxon>
    </lineage>
</organism>
<dbReference type="InterPro" id="IPR014710">
    <property type="entry name" value="RmlC-like_jellyroll"/>
</dbReference>
<dbReference type="EMBL" id="JACJQL010000003">
    <property type="protein sequence ID" value="MBD2250438.1"/>
    <property type="molecule type" value="Genomic_DNA"/>
</dbReference>
<dbReference type="PANTHER" id="PTHR33271">
    <property type="entry name" value="OS04G0445200 PROTEIN"/>
    <property type="match status" value="1"/>
</dbReference>
<keyword evidence="3" id="KW-1185">Reference proteome</keyword>
<sequence>MEIKIEHQPSPEILQKLGVFQWGIWQKEISKFPWTYDTQETCYFLEGDVIVTPHGGQPVQMGKGDLVTFPAGMSCIWEIQSGVKKHYSFD</sequence>
<evidence type="ECO:0000259" key="1">
    <source>
        <dbReference type="Pfam" id="PF05899"/>
    </source>
</evidence>
<dbReference type="Pfam" id="PF05899">
    <property type="entry name" value="Cupin_3"/>
    <property type="match status" value="1"/>
</dbReference>
<dbReference type="PANTHER" id="PTHR33271:SF22">
    <property type="entry name" value="OS04G0445200 PROTEIN"/>
    <property type="match status" value="1"/>
</dbReference>
<dbReference type="Gene3D" id="2.60.120.10">
    <property type="entry name" value="Jelly Rolls"/>
    <property type="match status" value="1"/>
</dbReference>
<dbReference type="Proteomes" id="UP000621307">
    <property type="component" value="Unassembled WGS sequence"/>
</dbReference>
<reference evidence="2 3" key="1">
    <citation type="journal article" date="2020" name="ISME J.">
        <title>Comparative genomics reveals insights into cyanobacterial evolution and habitat adaptation.</title>
        <authorList>
            <person name="Chen M.Y."/>
            <person name="Teng W.K."/>
            <person name="Zhao L."/>
            <person name="Hu C.X."/>
            <person name="Zhou Y.K."/>
            <person name="Han B.P."/>
            <person name="Song L.R."/>
            <person name="Shu W.S."/>
        </authorList>
    </citation>
    <scope>NUCLEOTIDE SEQUENCE [LARGE SCALE GENOMIC DNA]</scope>
    <source>
        <strain evidence="2 3">FACHB-3921</strain>
    </source>
</reference>
<gene>
    <name evidence="2" type="ORF">H6G14_03825</name>
</gene>
<dbReference type="SUPFAM" id="SSF51182">
    <property type="entry name" value="RmlC-like cupins"/>
    <property type="match status" value="1"/>
</dbReference>
<dbReference type="CDD" id="cd02227">
    <property type="entry name" value="cupin_TM1112-like"/>
    <property type="match status" value="1"/>
</dbReference>